<dbReference type="InterPro" id="IPR013221">
    <property type="entry name" value="Mur_ligase_cen"/>
</dbReference>
<comment type="catalytic activity">
    <reaction evidence="1">
        <text>beta-D-GlcNAc-(1-&gt;4)-Mur2Ac(oyl-L-Ala-gamma-D-Glu-L-Lys-D-Ala-D-Ala)-di-trans,octa-cis-undecaprenyl diphosphate + L-glutamine + ATP + H2O = beta-D-GlcNAc-(1-&gt;4)-Mur2Ac(oyl-L-Ala-D-isoglutaminyl-L-Lys-D-Ala-D-Ala)-di-trans,octa-cis-undecaprenyl diphosphate + L-glutamate + ADP + phosphate + H(+)</text>
        <dbReference type="Rhea" id="RHEA:57928"/>
        <dbReference type="ChEBI" id="CHEBI:15377"/>
        <dbReference type="ChEBI" id="CHEBI:15378"/>
        <dbReference type="ChEBI" id="CHEBI:29985"/>
        <dbReference type="ChEBI" id="CHEBI:30616"/>
        <dbReference type="ChEBI" id="CHEBI:43474"/>
        <dbReference type="ChEBI" id="CHEBI:58359"/>
        <dbReference type="ChEBI" id="CHEBI:60033"/>
        <dbReference type="ChEBI" id="CHEBI:62233"/>
        <dbReference type="ChEBI" id="CHEBI:456216"/>
        <dbReference type="EC" id="6.3.5.13"/>
    </reaction>
</comment>
<protein>
    <recommendedName>
        <fullName evidence="1">Lipid II isoglutaminyl synthase (glutamine-hydrolyzing) subunit MurT</fullName>
        <ecNumber evidence="1">6.3.5.13</ecNumber>
    </recommendedName>
</protein>
<comment type="caution">
    <text evidence="4">The sequence shown here is derived from an EMBL/GenBank/DDBJ whole genome shotgun (WGS) entry which is preliminary data.</text>
</comment>
<evidence type="ECO:0000259" key="3">
    <source>
        <dbReference type="Pfam" id="PF08353"/>
    </source>
</evidence>
<gene>
    <name evidence="1" type="primary">murT</name>
    <name evidence="4" type="ORF">H4696_007520</name>
</gene>
<proteinExistence type="inferred from homology"/>
<feature type="binding site" evidence="1">
    <location>
        <position position="215"/>
    </location>
    <ligand>
        <name>Zn(2+)</name>
        <dbReference type="ChEBI" id="CHEBI:29105"/>
    </ligand>
</feature>
<comment type="catalytic activity">
    <reaction evidence="1">
        <text>beta-D-GlcNAc-(1-&gt;4)-Mur2Ac(oyl-L-Ala-gamma-D-O-P-Glu-L-Lys-D-Ala-D-Ala)-di-trans,octa-cis-undecaprenyl diphosphate + NH4(+) = beta-D-GlcNAc-(1-&gt;4)-Mur2Ac(oyl-L-Ala-D-isoglutaminyl-L-Lys-D-Ala-D-Ala)-di-trans,octa-cis-undecaprenyl diphosphate + phosphate + H(+)</text>
        <dbReference type="Rhea" id="RHEA:57932"/>
        <dbReference type="ChEBI" id="CHEBI:15378"/>
        <dbReference type="ChEBI" id="CHEBI:28938"/>
        <dbReference type="ChEBI" id="CHEBI:43474"/>
        <dbReference type="ChEBI" id="CHEBI:62233"/>
        <dbReference type="ChEBI" id="CHEBI:143132"/>
    </reaction>
</comment>
<feature type="binding site" evidence="1">
    <location>
        <position position="217"/>
    </location>
    <ligand>
        <name>Zn(2+)</name>
        <dbReference type="ChEBI" id="CHEBI:29105"/>
    </ligand>
</feature>
<keyword evidence="1" id="KW-0961">Cell wall biogenesis/degradation</keyword>
<evidence type="ECO:0000259" key="2">
    <source>
        <dbReference type="Pfam" id="PF08245"/>
    </source>
</evidence>
<dbReference type="HAMAP" id="MF_02214">
    <property type="entry name" value="Lipid_II_synth_MurT"/>
    <property type="match status" value="1"/>
</dbReference>
<dbReference type="PANTHER" id="PTHR23135:SF7">
    <property type="entry name" value="LIPID II ISOGLUTAMINYL SYNTHASE (GLUTAMINE-HYDROLYZING) SUBUNIT MURT"/>
    <property type="match status" value="1"/>
</dbReference>
<keyword evidence="5" id="KW-1185">Reference proteome</keyword>
<dbReference type="Gene3D" id="3.40.1190.10">
    <property type="entry name" value="Mur-like, catalytic domain"/>
    <property type="match status" value="1"/>
</dbReference>
<dbReference type="RefSeq" id="WP_192782749.1">
    <property type="nucleotide sequence ID" value="NZ_JADBEG010000001.1"/>
</dbReference>
<dbReference type="PANTHER" id="PTHR23135">
    <property type="entry name" value="MUR LIGASE FAMILY MEMBER"/>
    <property type="match status" value="1"/>
</dbReference>
<feature type="domain" description="Lipid II isoglutaminyl synthase (glutamine-hydrolyzing) subunit MurT C-terminal" evidence="3">
    <location>
        <begin position="301"/>
        <end position="398"/>
    </location>
</feature>
<keyword evidence="1" id="KW-0479">Metal-binding</keyword>
<comment type="subunit">
    <text evidence="1">Forms a heterodimer with GatD.</text>
</comment>
<dbReference type="Pfam" id="PF08245">
    <property type="entry name" value="Mur_ligase_M"/>
    <property type="match status" value="1"/>
</dbReference>
<evidence type="ECO:0000313" key="4">
    <source>
        <dbReference type="EMBL" id="MBE1500420.1"/>
    </source>
</evidence>
<feature type="active site" evidence="1">
    <location>
        <position position="334"/>
    </location>
</feature>
<reference evidence="4 5" key="1">
    <citation type="submission" date="2020-10" db="EMBL/GenBank/DDBJ databases">
        <title>Sequencing the genomes of 1000 actinobacteria strains.</title>
        <authorList>
            <person name="Klenk H.-P."/>
        </authorList>
    </citation>
    <scope>NUCLEOTIDE SEQUENCE [LARGE SCALE GENOMIC DNA]</scope>
    <source>
        <strain evidence="4 5">DSM 44653</strain>
    </source>
</reference>
<keyword evidence="1" id="KW-0067">ATP-binding</keyword>
<sequence length="409" mass="43663">MSARNPFRTRASVAAGRLTAWLSRSSGLGRGGMIGGRVTLALDPRALRRLGRERTVVLVTGTNGKTTTSLMLTRALEALAEVAANSDGSNMPDGVLAALAARPDAPYAVLEVDEAHVPWVAGQLQPAVVVLLNLSRDQLDRVGEVRATERDLRATLAALPATVVVANCDDVLVTSAATAAERPVWVSTGRRWTGDSTACPRCDGLVGFHGKDWSCGCGLARPEPGWTLEGDLVRTPGGRQVDLDLRLPGDANRANAALALAAAHRLGVPPHTAAARLRTITDIGGRYRTIRRSRHSVRLMLAKNPAGWVETLRVLDEDTPVIVAVNAQEADGRDLSWLWDVHFERLRGRQVVVTGERGADLSVRLCYAEVAHWTEPDPVAAIDGLPPGGVELVANYTAFRDLVGRLPGG</sequence>
<feature type="binding site" evidence="1">
    <location>
        <position position="199"/>
    </location>
    <ligand>
        <name>Zn(2+)</name>
        <dbReference type="ChEBI" id="CHEBI:29105"/>
    </ligand>
</feature>
<comment type="similarity">
    <text evidence="1">Belongs to the MurCDEF family. MurT subfamily.</text>
</comment>
<feature type="binding site" evidence="1">
    <location>
        <position position="202"/>
    </location>
    <ligand>
        <name>Zn(2+)</name>
        <dbReference type="ChEBI" id="CHEBI:29105"/>
    </ligand>
</feature>
<comment type="catalytic activity">
    <reaction evidence="1">
        <text>beta-D-GlcNAc-(1-&gt;4)-Mur2Ac(oyl-L-Ala-gamma-D-Glu-L-Lys-D-Ala-D-Ala)-di-trans,octa-cis-undecaprenyl diphosphate + ATP = beta-D-GlcNAc-(1-&gt;4)-Mur2Ac(oyl-L-Ala-gamma-D-O-P-Glu-L-Lys-D-Ala-D-Ala)-di-trans,octa-cis-undecaprenyl diphosphate + ADP</text>
        <dbReference type="Rhea" id="RHEA:59488"/>
        <dbReference type="ChEBI" id="CHEBI:30616"/>
        <dbReference type="ChEBI" id="CHEBI:60033"/>
        <dbReference type="ChEBI" id="CHEBI:143132"/>
        <dbReference type="ChEBI" id="CHEBI:456216"/>
    </reaction>
</comment>
<dbReference type="InterPro" id="IPR043703">
    <property type="entry name" value="Lipid_II_synth_MurT"/>
</dbReference>
<feature type="domain" description="Mur ligase central" evidence="2">
    <location>
        <begin position="59"/>
        <end position="179"/>
    </location>
</feature>
<dbReference type="Pfam" id="PF08353">
    <property type="entry name" value="MurT_C"/>
    <property type="match status" value="1"/>
</dbReference>
<keyword evidence="1" id="KW-0133">Cell shape</keyword>
<accession>A0ABR9IB62</accession>
<dbReference type="InterPro" id="IPR013564">
    <property type="entry name" value="MurT_C"/>
</dbReference>
<dbReference type="SUPFAM" id="SSF53623">
    <property type="entry name" value="MurD-like peptide ligases, catalytic domain"/>
    <property type="match status" value="1"/>
</dbReference>
<keyword evidence="1" id="KW-0862">Zinc</keyword>
<dbReference type="EMBL" id="JADBEG010000001">
    <property type="protein sequence ID" value="MBE1500420.1"/>
    <property type="molecule type" value="Genomic_DNA"/>
</dbReference>
<keyword evidence="1" id="KW-0573">Peptidoglycan synthesis</keyword>
<evidence type="ECO:0000256" key="1">
    <source>
        <dbReference type="HAMAP-Rule" id="MF_02214"/>
    </source>
</evidence>
<organism evidence="4 5">
    <name type="scientific">Amycolatopsis lexingtonensis</name>
    <dbReference type="NCBI Taxonomy" id="218822"/>
    <lineage>
        <taxon>Bacteria</taxon>
        <taxon>Bacillati</taxon>
        <taxon>Actinomycetota</taxon>
        <taxon>Actinomycetes</taxon>
        <taxon>Pseudonocardiales</taxon>
        <taxon>Pseudonocardiaceae</taxon>
        <taxon>Amycolatopsis</taxon>
    </lineage>
</organism>
<dbReference type="EC" id="6.3.5.13" evidence="1"/>
<evidence type="ECO:0000313" key="5">
    <source>
        <dbReference type="Proteomes" id="UP000631670"/>
    </source>
</evidence>
<keyword evidence="1" id="KW-0436">Ligase</keyword>
<dbReference type="Proteomes" id="UP000631670">
    <property type="component" value="Unassembled WGS sequence"/>
</dbReference>
<name>A0ABR9IB62_9PSEU</name>
<dbReference type="InterPro" id="IPR036565">
    <property type="entry name" value="Mur-like_cat_sf"/>
</dbReference>
<comment type="pathway">
    <text evidence="1">Cell wall biogenesis; peptidoglycan biosynthesis.</text>
</comment>
<keyword evidence="1" id="KW-0547">Nucleotide-binding</keyword>
<comment type="function">
    <text evidence="1">The lipid II isoglutaminyl synthase complex catalyzes the formation of alpha-D-isoglutamine in the cell wall lipid II stem peptide. The MurT subunit catalyzes the ATP-dependent amidation of D-glutamate residue of lipid II, converting it to an isoglutamine residue.</text>
</comment>